<dbReference type="Proteomes" id="UP000095322">
    <property type="component" value="Chromosome I"/>
</dbReference>
<dbReference type="EMBL" id="LN999833">
    <property type="protein sequence ID" value="CUX96527.1"/>
    <property type="molecule type" value="Genomic_DNA"/>
</dbReference>
<gene>
    <name evidence="6" type="primary">cysJ</name>
    <name evidence="6" type="ORF">MHIR_DE00202</name>
</gene>
<keyword evidence="2" id="KW-0285">Flavoprotein</keyword>
<evidence type="ECO:0000256" key="4">
    <source>
        <dbReference type="ARBA" id="ARBA00022982"/>
    </source>
</evidence>
<name>A0A143WSM2_9ENTR</name>
<dbReference type="InterPro" id="IPR008254">
    <property type="entry name" value="Flavodoxin/NO_synth"/>
</dbReference>
<dbReference type="PROSITE" id="PS50902">
    <property type="entry name" value="FLAVODOXIN_LIKE"/>
    <property type="match status" value="1"/>
</dbReference>
<dbReference type="GO" id="GO:0050660">
    <property type="term" value="F:flavin adenine dinucleotide binding"/>
    <property type="evidence" value="ECO:0007669"/>
    <property type="project" value="TreeGrafter"/>
</dbReference>
<reference evidence="7" key="1">
    <citation type="submission" date="2016-01" db="EMBL/GenBank/DDBJ databases">
        <authorList>
            <person name="Husnik F."/>
        </authorList>
    </citation>
    <scope>NUCLEOTIDE SEQUENCE [LARGE SCALE GENOMIC DNA]</scope>
</reference>
<dbReference type="PATRIC" id="fig|1778262.3.peg.345"/>
<evidence type="ECO:0000256" key="1">
    <source>
        <dbReference type="ARBA" id="ARBA00001917"/>
    </source>
</evidence>
<keyword evidence="7" id="KW-1185">Reference proteome</keyword>
<keyword evidence="3" id="KW-0288">FMN</keyword>
<accession>A0A143WSM2</accession>
<dbReference type="KEGG" id="den:MHIR_DE00202"/>
<evidence type="ECO:0000256" key="3">
    <source>
        <dbReference type="ARBA" id="ARBA00022643"/>
    </source>
</evidence>
<dbReference type="Gene3D" id="3.40.50.360">
    <property type="match status" value="1"/>
</dbReference>
<dbReference type="GO" id="GO:0010181">
    <property type="term" value="F:FMN binding"/>
    <property type="evidence" value="ECO:0007669"/>
    <property type="project" value="InterPro"/>
</dbReference>
<dbReference type="InterPro" id="IPR029039">
    <property type="entry name" value="Flavoprotein-like_sf"/>
</dbReference>
<dbReference type="PRINTS" id="PR00369">
    <property type="entry name" value="FLAVODOXIN"/>
</dbReference>
<proteinExistence type="predicted"/>
<feature type="domain" description="Flavodoxin-like" evidence="5">
    <location>
        <begin position="4"/>
        <end position="144"/>
    </location>
</feature>
<keyword evidence="4" id="KW-0813">Transport</keyword>
<dbReference type="GO" id="GO:0005829">
    <property type="term" value="C:cytosol"/>
    <property type="evidence" value="ECO:0007669"/>
    <property type="project" value="TreeGrafter"/>
</dbReference>
<dbReference type="EC" id="1.8.1.2" evidence="6"/>
<evidence type="ECO:0000256" key="2">
    <source>
        <dbReference type="ARBA" id="ARBA00022630"/>
    </source>
</evidence>
<protein>
    <submittedName>
        <fullName evidence="6">Sulfite reductase [NADPH] flavoprotein alpha-component</fullName>
        <ecNumber evidence="6">1.8.1.2</ecNumber>
    </submittedName>
</protein>
<dbReference type="Pfam" id="PF00258">
    <property type="entry name" value="Flavodoxin_1"/>
    <property type="match status" value="1"/>
</dbReference>
<evidence type="ECO:0000313" key="7">
    <source>
        <dbReference type="Proteomes" id="UP000095322"/>
    </source>
</evidence>
<dbReference type="PANTHER" id="PTHR19384">
    <property type="entry name" value="NITRIC OXIDE SYNTHASE-RELATED"/>
    <property type="match status" value="1"/>
</dbReference>
<dbReference type="NCBIfam" id="NF005989">
    <property type="entry name" value="PRK08105.1"/>
    <property type="match status" value="1"/>
</dbReference>
<organism evidence="6 7">
    <name type="scientific">Candidatus Doolittlea endobia</name>
    <dbReference type="NCBI Taxonomy" id="1778262"/>
    <lineage>
        <taxon>Bacteria</taxon>
        <taxon>Pseudomonadati</taxon>
        <taxon>Pseudomonadota</taxon>
        <taxon>Gammaproteobacteria</taxon>
        <taxon>Enterobacterales</taxon>
        <taxon>Enterobacteriaceae</taxon>
        <taxon>Candidatus Doolittlea</taxon>
    </lineage>
</organism>
<comment type="cofactor">
    <cofactor evidence="1">
        <name>FMN</name>
        <dbReference type="ChEBI" id="CHEBI:58210"/>
    </cofactor>
</comment>
<dbReference type="PANTHER" id="PTHR19384:SF128">
    <property type="entry name" value="NADPH OXIDOREDUCTASE A"/>
    <property type="match status" value="1"/>
</dbReference>
<keyword evidence="4" id="KW-0249">Electron transport</keyword>
<sequence>MAQISIFVGTVYGNALQIAEAVKSVLTEQGHQVILFQDGDFQWKAHAERVILIITSTTGKGRLPDNIVPLFQKMKDKLLYQPALHYGIIALGDSSYNTFCNAGHVFDLLLQEQGATRVGALLEIDAIERPEPKTFACQWAREWGALL</sequence>
<dbReference type="OrthoDB" id="359268at2"/>
<evidence type="ECO:0000259" key="5">
    <source>
        <dbReference type="PROSITE" id="PS50902"/>
    </source>
</evidence>
<dbReference type="RefSeq" id="WP_067565491.1">
    <property type="nucleotide sequence ID" value="NZ_LN999833.1"/>
</dbReference>
<dbReference type="AlphaFoldDB" id="A0A143WSM2"/>
<dbReference type="GO" id="GO:0004783">
    <property type="term" value="F:sulfite reductase (NADPH) activity"/>
    <property type="evidence" value="ECO:0007669"/>
    <property type="project" value="UniProtKB-EC"/>
</dbReference>
<dbReference type="SUPFAM" id="SSF52218">
    <property type="entry name" value="Flavoproteins"/>
    <property type="match status" value="1"/>
</dbReference>
<dbReference type="InterPro" id="IPR001094">
    <property type="entry name" value="Flavdoxin-like"/>
</dbReference>
<keyword evidence="6" id="KW-0560">Oxidoreductase</keyword>
<evidence type="ECO:0000313" key="6">
    <source>
        <dbReference type="EMBL" id="CUX96527.1"/>
    </source>
</evidence>